<dbReference type="SUPFAM" id="SSF81653">
    <property type="entry name" value="Calcium ATPase, transduction domain A"/>
    <property type="match status" value="1"/>
</dbReference>
<evidence type="ECO:0000256" key="1">
    <source>
        <dbReference type="ARBA" id="ARBA00004651"/>
    </source>
</evidence>
<comment type="similarity">
    <text evidence="2 6">Belongs to the cation transport ATPase (P-type) (TC 3.A.3) family. Type IB subfamily.</text>
</comment>
<feature type="transmembrane region" description="Helical" evidence="6">
    <location>
        <begin position="575"/>
        <end position="602"/>
    </location>
</feature>
<gene>
    <name evidence="10" type="ORF">AA23TX_06723</name>
</gene>
<feature type="domain" description="P-type ATPase A" evidence="8">
    <location>
        <begin position="130"/>
        <end position="226"/>
    </location>
</feature>
<feature type="transmembrane region" description="Helical" evidence="6">
    <location>
        <begin position="80"/>
        <end position="110"/>
    </location>
</feature>
<accession>A0A6I8LWV6</accession>
<evidence type="ECO:0000256" key="3">
    <source>
        <dbReference type="ARBA" id="ARBA00022692"/>
    </source>
</evidence>
<dbReference type="InterPro" id="IPR023299">
    <property type="entry name" value="ATPase_P-typ_cyto_dom_N"/>
</dbReference>
<dbReference type="InterPro" id="IPR023214">
    <property type="entry name" value="HAD_sf"/>
</dbReference>
<dbReference type="SUPFAM" id="SSF56784">
    <property type="entry name" value="HAD-like"/>
    <property type="match status" value="1"/>
</dbReference>
<feature type="transmembrane region" description="Helical" evidence="6">
    <location>
        <begin position="49"/>
        <end position="68"/>
    </location>
</feature>
<evidence type="ECO:0008006" key="12">
    <source>
        <dbReference type="Google" id="ProtNLM"/>
    </source>
</evidence>
<dbReference type="PANTHER" id="PTHR48085:SF5">
    <property type="entry name" value="CADMIUM_ZINC-TRANSPORTING ATPASE HMA4-RELATED"/>
    <property type="match status" value="1"/>
</dbReference>
<keyword evidence="6" id="KW-0067">ATP-binding</keyword>
<evidence type="ECO:0000256" key="6">
    <source>
        <dbReference type="RuleBase" id="RU362081"/>
    </source>
</evidence>
<evidence type="ECO:0000256" key="7">
    <source>
        <dbReference type="SAM" id="MobiDB-lite"/>
    </source>
</evidence>
<dbReference type="GO" id="GO:0016887">
    <property type="term" value="F:ATP hydrolysis activity"/>
    <property type="evidence" value="ECO:0007669"/>
    <property type="project" value="InterPro"/>
</dbReference>
<dbReference type="Proteomes" id="UP000399805">
    <property type="component" value="Unassembled WGS sequence"/>
</dbReference>
<dbReference type="InterPro" id="IPR036412">
    <property type="entry name" value="HAD-like_sf"/>
</dbReference>
<organism evidence="10 11">
    <name type="scientific">Amycolatopsis camponoti</name>
    <dbReference type="NCBI Taxonomy" id="2606593"/>
    <lineage>
        <taxon>Bacteria</taxon>
        <taxon>Bacillati</taxon>
        <taxon>Actinomycetota</taxon>
        <taxon>Actinomycetes</taxon>
        <taxon>Pseudonocardiales</taxon>
        <taxon>Pseudonocardiaceae</taxon>
        <taxon>Amycolatopsis</taxon>
    </lineage>
</organism>
<evidence type="ECO:0000256" key="2">
    <source>
        <dbReference type="ARBA" id="ARBA00006024"/>
    </source>
</evidence>
<dbReference type="InterPro" id="IPR008250">
    <property type="entry name" value="ATPase_P-typ_transduc_dom_A_sf"/>
</dbReference>
<dbReference type="InterPro" id="IPR051014">
    <property type="entry name" value="Cation_Transport_ATPase_IB"/>
</dbReference>
<dbReference type="Gene3D" id="3.40.50.1000">
    <property type="entry name" value="HAD superfamily/HAD-like"/>
    <property type="match status" value="1"/>
</dbReference>
<feature type="region of interest" description="Disordered" evidence="7">
    <location>
        <begin position="376"/>
        <end position="405"/>
    </location>
</feature>
<evidence type="ECO:0000313" key="10">
    <source>
        <dbReference type="EMBL" id="VVJ21702.1"/>
    </source>
</evidence>
<evidence type="ECO:0000259" key="8">
    <source>
        <dbReference type="Pfam" id="PF00122"/>
    </source>
</evidence>
<feature type="transmembrane region" description="Helical" evidence="6">
    <location>
        <begin position="243"/>
        <end position="262"/>
    </location>
</feature>
<dbReference type="InterPro" id="IPR012312">
    <property type="entry name" value="Hemerythrin-like"/>
</dbReference>
<dbReference type="CDD" id="cd12108">
    <property type="entry name" value="Hr-like"/>
    <property type="match status" value="1"/>
</dbReference>
<keyword evidence="5 6" id="KW-0472">Membrane</keyword>
<dbReference type="GO" id="GO:0015086">
    <property type="term" value="F:cadmium ion transmembrane transporter activity"/>
    <property type="evidence" value="ECO:0007669"/>
    <property type="project" value="TreeGrafter"/>
</dbReference>
<dbReference type="PANTHER" id="PTHR48085">
    <property type="entry name" value="CADMIUM/ZINC-TRANSPORTING ATPASE HMA2-RELATED"/>
    <property type="match status" value="1"/>
</dbReference>
<feature type="domain" description="Hemerythrin-like" evidence="9">
    <location>
        <begin position="632"/>
        <end position="764"/>
    </location>
</feature>
<feature type="transmembrane region" description="Helical" evidence="6">
    <location>
        <begin position="22"/>
        <end position="42"/>
    </location>
</feature>
<keyword evidence="4 6" id="KW-1133">Transmembrane helix</keyword>
<evidence type="ECO:0000313" key="11">
    <source>
        <dbReference type="Proteomes" id="UP000399805"/>
    </source>
</evidence>
<dbReference type="RefSeq" id="WP_230862828.1">
    <property type="nucleotide sequence ID" value="NZ_CABVGP010000002.1"/>
</dbReference>
<keyword evidence="11" id="KW-1185">Reference proteome</keyword>
<dbReference type="Gene3D" id="3.40.1110.10">
    <property type="entry name" value="Calcium-transporting ATPase, cytoplasmic domain N"/>
    <property type="match status" value="1"/>
</dbReference>
<dbReference type="GO" id="GO:0019829">
    <property type="term" value="F:ATPase-coupled monoatomic cation transmembrane transporter activity"/>
    <property type="evidence" value="ECO:0007669"/>
    <property type="project" value="InterPro"/>
</dbReference>
<dbReference type="Pfam" id="PF01814">
    <property type="entry name" value="Hemerythrin"/>
    <property type="match status" value="1"/>
</dbReference>
<comment type="subcellular location">
    <subcellularLocation>
        <location evidence="1">Cell membrane</location>
        <topology evidence="1">Multi-pass membrane protein</topology>
    </subcellularLocation>
</comment>
<dbReference type="EMBL" id="CABVGP010000002">
    <property type="protein sequence ID" value="VVJ21702.1"/>
    <property type="molecule type" value="Genomic_DNA"/>
</dbReference>
<dbReference type="InterPro" id="IPR001757">
    <property type="entry name" value="P_typ_ATPase"/>
</dbReference>
<reference evidence="10 11" key="1">
    <citation type="submission" date="2019-09" db="EMBL/GenBank/DDBJ databases">
        <authorList>
            <person name="Leyn A S."/>
        </authorList>
    </citation>
    <scope>NUCLEOTIDE SEQUENCE [LARGE SCALE GENOMIC DNA]</scope>
    <source>
        <strain evidence="10">AA231_1</strain>
    </source>
</reference>
<dbReference type="Pfam" id="PF00702">
    <property type="entry name" value="Hydrolase"/>
    <property type="match status" value="1"/>
</dbReference>
<evidence type="ECO:0000259" key="9">
    <source>
        <dbReference type="Pfam" id="PF01814"/>
    </source>
</evidence>
<dbReference type="GO" id="GO:0046872">
    <property type="term" value="F:metal ion binding"/>
    <property type="evidence" value="ECO:0007669"/>
    <property type="project" value="UniProtKB-KW"/>
</dbReference>
<feature type="transmembrane region" description="Helical" evidence="6">
    <location>
        <begin position="268"/>
        <end position="288"/>
    </location>
</feature>
<protein>
    <recommendedName>
        <fullName evidence="12">Heavy metal translocating P-type ATPase</fullName>
    </recommendedName>
</protein>
<dbReference type="PRINTS" id="PR00119">
    <property type="entry name" value="CATATPASE"/>
</dbReference>
<dbReference type="NCBIfam" id="TIGR01525">
    <property type="entry name" value="ATPase-IB_hvy"/>
    <property type="match status" value="1"/>
</dbReference>
<evidence type="ECO:0000256" key="5">
    <source>
        <dbReference type="ARBA" id="ARBA00023136"/>
    </source>
</evidence>
<dbReference type="InterPro" id="IPR027256">
    <property type="entry name" value="P-typ_ATPase_IB"/>
</dbReference>
<proteinExistence type="inferred from homology"/>
<keyword evidence="6" id="KW-0547">Nucleotide-binding</keyword>
<dbReference type="InterPro" id="IPR023298">
    <property type="entry name" value="ATPase_P-typ_TM_dom_sf"/>
</dbReference>
<dbReference type="GO" id="GO:0005524">
    <property type="term" value="F:ATP binding"/>
    <property type="evidence" value="ECO:0007669"/>
    <property type="project" value="UniProtKB-UniRule"/>
</dbReference>
<dbReference type="GO" id="GO:0005886">
    <property type="term" value="C:plasma membrane"/>
    <property type="evidence" value="ECO:0007669"/>
    <property type="project" value="UniProtKB-SubCell"/>
</dbReference>
<dbReference type="SUPFAM" id="SSF81665">
    <property type="entry name" value="Calcium ATPase, transmembrane domain M"/>
    <property type="match status" value="1"/>
</dbReference>
<dbReference type="Gene3D" id="2.70.150.10">
    <property type="entry name" value="Calcium-transporting ATPase, cytoplasmic transduction domain A"/>
    <property type="match status" value="1"/>
</dbReference>
<name>A0A6I8LWV6_9PSEU</name>
<dbReference type="NCBIfam" id="TIGR01494">
    <property type="entry name" value="ATPase_P-type"/>
    <property type="match status" value="2"/>
</dbReference>
<evidence type="ECO:0000256" key="4">
    <source>
        <dbReference type="ARBA" id="ARBA00022989"/>
    </source>
</evidence>
<dbReference type="PROSITE" id="PS00154">
    <property type="entry name" value="ATPASE_E1_E2"/>
    <property type="match status" value="1"/>
</dbReference>
<dbReference type="Gene3D" id="1.20.120.520">
    <property type="entry name" value="nmb1532 protein domain like"/>
    <property type="match status" value="1"/>
</dbReference>
<dbReference type="AlphaFoldDB" id="A0A6I8LWV6"/>
<sequence length="768" mass="78527">MPHPTDPLAHAEKASPSRLREVALLAAVLVLVAAGGAAWWAGADTAANVVWATADAVTLVPAVVWVAADLRARRWGADLLAVLALAATVAVGEYLAGAIVAAMVATGRVLEAGARRRASRNLTALLDRAPRVTHLRTETGHETVPVDVVRPGQLIVVLPGEVVPVDGVLPNGGTFDESALTGEPLPVSRPAGDTVHSGVVNAGAAVEVRASAAATDSAYAGVVRLAEQAAARTARVARVADRVAIWFLPASLLIAALAWALTGEAGRAVAVLVTATPCPLLLAVPIAVTGGMSRASKAGVVVKDGAALEALGRAAVLLMDKTGTVTRGRPEITDVVCAPGHDVTEVLEHAAGVEQYSPHVLAAAVVRAAAAAGVGPAPAEDVSEQPGSGVGGRVRGRRVSVGRPPSGTDLPAWALGAARRGRLDLASVLWVEFDGEPVAALLAKDPIRADAARTMRRLRAAGIGEIRLLTGDRVDNAREVAAMLGLDAVHAEVTPAEKVRAVEAASTFGVTVMTGDGVNDAPALAAADVGVALGSRGATAAAQAADAVILDDRLDRLADAAEIARRSRRLAVQSAVAGTLLSIVAMLAAAGGFLVPVAGALVQEAIDVAVILNALRALRGAKPGGPAPAGLVRRFESEHERLLPARIAVRQAADALAGGATPAADQAARTAARLLTEQLLPHEEAEESELYPALARALGGLEGTVTMSREHAEIGRLARRLGRHLAEAPDGIQPDQVDDLRATLYGLDAVLTLHFAQEEEAYFTLPSA</sequence>
<keyword evidence="6" id="KW-1003">Cell membrane</keyword>
<dbReference type="InterPro" id="IPR059000">
    <property type="entry name" value="ATPase_P-type_domA"/>
</dbReference>
<dbReference type="Pfam" id="PF00122">
    <property type="entry name" value="E1-E2_ATPase"/>
    <property type="match status" value="1"/>
</dbReference>
<dbReference type="InterPro" id="IPR018303">
    <property type="entry name" value="ATPase_P-typ_P_site"/>
</dbReference>
<keyword evidence="3 6" id="KW-0812">Transmembrane</keyword>
<keyword evidence="6" id="KW-0479">Metal-binding</keyword>